<sequence length="393" mass="43650">METGGGDVGRTVSALRSGAGCWMKRPSPQNCYHASLPSTTGCSKLGSALDLMSRTLSRSPPADDASRPTGFRGAFERFKPGRRRFLKSVVWFHLRRETTRLSQRFRHRFAPREMVSAGTINTVSRSPHTLSAALLRNNNVTLPPTGPDSPRFHQTYRLRLGRGGIKGTDKVFDFERSTVGFNLDDFTILRDPTVPDNFNRVTFAAHENRRGEKSERGQQLHLKKEEAHAGPHACCSGVCQLPGQRTSVLGSSHELFSSRGRESATYRPKEELLLVTTGSQRADPYSRAVIDEDPQSHGSREKDPFVYSALSPGSLWQFDLYHADVHHRFLVRSLAPLTQAAPLLSIQCILMKKKRGGKPPAPGSRSDSWSDPGMGAKSRRVKLEEKSDILFGE</sequence>
<feature type="compositionally biased region" description="Basic and acidic residues" evidence="1">
    <location>
        <begin position="381"/>
        <end position="393"/>
    </location>
</feature>
<evidence type="ECO:0000313" key="2">
    <source>
        <dbReference type="EMBL" id="CAG08728.1"/>
    </source>
</evidence>
<evidence type="ECO:0000256" key="1">
    <source>
        <dbReference type="SAM" id="MobiDB-lite"/>
    </source>
</evidence>
<name>Q4RSA4_TETNG</name>
<comment type="caution">
    <text evidence="2">The sequence shown here is derived from an EMBL/GenBank/DDBJ whole genome shotgun (WGS) entry which is preliminary data.</text>
</comment>
<organism evidence="2">
    <name type="scientific">Tetraodon nigroviridis</name>
    <name type="common">Spotted green pufferfish</name>
    <name type="synonym">Chelonodon nigroviridis</name>
    <dbReference type="NCBI Taxonomy" id="99883"/>
    <lineage>
        <taxon>Eukaryota</taxon>
        <taxon>Metazoa</taxon>
        <taxon>Chordata</taxon>
        <taxon>Craniata</taxon>
        <taxon>Vertebrata</taxon>
        <taxon>Euteleostomi</taxon>
        <taxon>Actinopterygii</taxon>
        <taxon>Neopterygii</taxon>
        <taxon>Teleostei</taxon>
        <taxon>Neoteleostei</taxon>
        <taxon>Acanthomorphata</taxon>
        <taxon>Eupercaria</taxon>
        <taxon>Tetraodontiformes</taxon>
        <taxon>Tetradontoidea</taxon>
        <taxon>Tetraodontidae</taxon>
        <taxon>Tetraodon</taxon>
    </lineage>
</organism>
<dbReference type="AlphaFoldDB" id="Q4RSA4"/>
<dbReference type="KEGG" id="tng:GSTEN00029793G001"/>
<reference evidence="2" key="2">
    <citation type="submission" date="2004-02" db="EMBL/GenBank/DDBJ databases">
        <authorList>
            <consortium name="Genoscope"/>
            <consortium name="Whitehead Institute Centre for Genome Research"/>
        </authorList>
    </citation>
    <scope>NUCLEOTIDE SEQUENCE</scope>
</reference>
<accession>Q4RSA4</accession>
<protein>
    <submittedName>
        <fullName evidence="2">(spotted green pufferfish) hypothetical protein</fullName>
    </submittedName>
</protein>
<proteinExistence type="predicted"/>
<feature type="region of interest" description="Disordered" evidence="1">
    <location>
        <begin position="354"/>
        <end position="393"/>
    </location>
</feature>
<reference evidence="2" key="1">
    <citation type="journal article" date="2004" name="Nature">
        <title>Genome duplication in the teleost fish Tetraodon nigroviridis reveals the early vertebrate proto-karyotype.</title>
        <authorList>
            <person name="Jaillon O."/>
            <person name="Aury J.-M."/>
            <person name="Brunet F."/>
            <person name="Petit J.-L."/>
            <person name="Stange-Thomann N."/>
            <person name="Mauceli E."/>
            <person name="Bouneau L."/>
            <person name="Fischer C."/>
            <person name="Ozouf-Costaz C."/>
            <person name="Bernot A."/>
            <person name="Nicaud S."/>
            <person name="Jaffe D."/>
            <person name="Fisher S."/>
            <person name="Lutfalla G."/>
            <person name="Dossat C."/>
            <person name="Segurens B."/>
            <person name="Dasilva C."/>
            <person name="Salanoubat M."/>
            <person name="Levy M."/>
            <person name="Boudet N."/>
            <person name="Castellano S."/>
            <person name="Anthouard V."/>
            <person name="Jubin C."/>
            <person name="Castelli V."/>
            <person name="Katinka M."/>
            <person name="Vacherie B."/>
            <person name="Biemont C."/>
            <person name="Skalli Z."/>
            <person name="Cattolico L."/>
            <person name="Poulain J."/>
            <person name="De Berardinis V."/>
            <person name="Cruaud C."/>
            <person name="Duprat S."/>
            <person name="Brottier P."/>
            <person name="Coutanceau J.-P."/>
            <person name="Gouzy J."/>
            <person name="Parra G."/>
            <person name="Lardier G."/>
            <person name="Chapple C."/>
            <person name="McKernan K.J."/>
            <person name="McEwan P."/>
            <person name="Bosak S."/>
            <person name="Kellis M."/>
            <person name="Volff J.-N."/>
            <person name="Guigo R."/>
            <person name="Zody M.C."/>
            <person name="Mesirov J."/>
            <person name="Lindblad-Toh K."/>
            <person name="Birren B."/>
            <person name="Nusbaum C."/>
            <person name="Kahn D."/>
            <person name="Robinson-Rechavi M."/>
            <person name="Laudet V."/>
            <person name="Schachter V."/>
            <person name="Quetier F."/>
            <person name="Saurin W."/>
            <person name="Scarpelli C."/>
            <person name="Wincker P."/>
            <person name="Lander E.S."/>
            <person name="Weissenbach J."/>
            <person name="Roest Crollius H."/>
        </authorList>
    </citation>
    <scope>NUCLEOTIDE SEQUENCE [LARGE SCALE GENOMIC DNA]</scope>
</reference>
<dbReference type="EMBL" id="CAAE01015000">
    <property type="protein sequence ID" value="CAG08728.1"/>
    <property type="molecule type" value="Genomic_DNA"/>
</dbReference>
<gene>
    <name evidence="2" type="ORF">GSTENG00029793001</name>
</gene>